<dbReference type="Proteomes" id="UP001596091">
    <property type="component" value="Unassembled WGS sequence"/>
</dbReference>
<dbReference type="PANTHER" id="PTHR42776:SF13">
    <property type="entry name" value="DIPEPTIDYL-PEPTIDASE 5"/>
    <property type="match status" value="1"/>
</dbReference>
<dbReference type="EMBL" id="JBHSPH010000005">
    <property type="protein sequence ID" value="MFC5863702.1"/>
    <property type="molecule type" value="Genomic_DNA"/>
</dbReference>
<keyword evidence="3" id="KW-0645">Protease</keyword>
<dbReference type="PANTHER" id="PTHR42776">
    <property type="entry name" value="SERINE PEPTIDASE S9 FAMILY MEMBER"/>
    <property type="match status" value="1"/>
</dbReference>
<keyword evidence="1 4" id="KW-0732">Signal</keyword>
<dbReference type="InterPro" id="IPR029058">
    <property type="entry name" value="AB_hydrolase_fold"/>
</dbReference>
<evidence type="ECO:0000256" key="4">
    <source>
        <dbReference type="SAM" id="SignalP"/>
    </source>
</evidence>
<dbReference type="RefSeq" id="WP_263339930.1">
    <property type="nucleotide sequence ID" value="NZ_JAGSYH010000005.1"/>
</dbReference>
<sequence length="749" mass="83781">MRNRSLLMLAAFGALLMPLAASAQSAAKRPMTFEDMMKMRRLGDTDVSPDGKWLLYSVTDVDLAANTRTPKIWIQPIGGSREPRVVSVTKPGDGNARFSHDGKHILFLSNRLGTQLVYVADFDPATGETSNAVNPTLGHLYHADTLGEQTPLLDEDSAIWSPDGQSIVFTAKVYPDCPAITPDNQAAATCDMDRDAEQAASKVKARIFTHLLYRHWNAFTGDKRSHLFLMDVATGKIRDLTPNDPHDVPPFSLEGGCGCAISPDSKELAFTENLDPEPAISTNSDIFTLDLTNPTAKPVKISTSPGGDLGPAYSPDGKYLAWRSQARAGYESDKFRLMLYDRSAKSTKELLPKFDRWVDEFIWGHEKESIHTAPADIYVVSGNQGEADIFGLDIDARSAMLIAHSAEFSGINTVVWQPSPISQSSEQLVVSEMHVDRPSEIVRLESVGPIEHLKNQPEGVRSISINYQEDQITHLNDSLLAQLDLPKMESFWFPASDGTKVQGFLIRPPNFDPNKKYPVKFLIHGGPQGAWGDSWSYRWNPELFAANGYVVIMINPGGSTGYGQAFIDRVNGDWGGKPFTDLMTGLDYAEQHYPFIDKNRECALGASYGGYMANWILGHTNRFKCIVSHDGMFNAESAFGSTEEDWFNTWEFKGHPWDYYGKPDDQNPFRKWSPSLSAKNFKTPTLVVHSQLDYRLDVSEGFQLFDTLQLLHIPSKMLYFPDEGHWVLKPQNSQLWYKTVNDWVDQWTK</sequence>
<keyword evidence="2" id="KW-0378">Hydrolase</keyword>
<organism evidence="6 7">
    <name type="scientific">Acidicapsa dinghuensis</name>
    <dbReference type="NCBI Taxonomy" id="2218256"/>
    <lineage>
        <taxon>Bacteria</taxon>
        <taxon>Pseudomonadati</taxon>
        <taxon>Acidobacteriota</taxon>
        <taxon>Terriglobia</taxon>
        <taxon>Terriglobales</taxon>
        <taxon>Acidobacteriaceae</taxon>
        <taxon>Acidicapsa</taxon>
    </lineage>
</organism>
<evidence type="ECO:0000259" key="5">
    <source>
        <dbReference type="Pfam" id="PF00326"/>
    </source>
</evidence>
<evidence type="ECO:0000256" key="1">
    <source>
        <dbReference type="ARBA" id="ARBA00022729"/>
    </source>
</evidence>
<dbReference type="Pfam" id="PF07676">
    <property type="entry name" value="PD40"/>
    <property type="match status" value="3"/>
</dbReference>
<protein>
    <submittedName>
        <fullName evidence="6">Prolyl oligopeptidase family serine peptidase</fullName>
    </submittedName>
</protein>
<dbReference type="InterPro" id="IPR011659">
    <property type="entry name" value="WD40"/>
</dbReference>
<dbReference type="Gene3D" id="3.40.50.1820">
    <property type="entry name" value="alpha/beta hydrolase"/>
    <property type="match status" value="1"/>
</dbReference>
<dbReference type="Pfam" id="PF00326">
    <property type="entry name" value="Peptidase_S9"/>
    <property type="match status" value="1"/>
</dbReference>
<keyword evidence="7" id="KW-1185">Reference proteome</keyword>
<accession>A0ABW1EIS3</accession>
<feature type="domain" description="Peptidase S9 prolyl oligopeptidase catalytic" evidence="5">
    <location>
        <begin position="535"/>
        <end position="748"/>
    </location>
</feature>
<keyword evidence="3" id="KW-0720">Serine protease</keyword>
<gene>
    <name evidence="6" type="ORF">ACFPT7_15450</name>
</gene>
<evidence type="ECO:0000256" key="3">
    <source>
        <dbReference type="ARBA" id="ARBA00022825"/>
    </source>
</evidence>
<comment type="caution">
    <text evidence="6">The sequence shown here is derived from an EMBL/GenBank/DDBJ whole genome shotgun (WGS) entry which is preliminary data.</text>
</comment>
<evidence type="ECO:0000313" key="6">
    <source>
        <dbReference type="EMBL" id="MFC5863702.1"/>
    </source>
</evidence>
<name>A0ABW1EIS3_9BACT</name>
<evidence type="ECO:0000313" key="7">
    <source>
        <dbReference type="Proteomes" id="UP001596091"/>
    </source>
</evidence>
<dbReference type="SUPFAM" id="SSF53474">
    <property type="entry name" value="alpha/beta-Hydrolases"/>
    <property type="match status" value="1"/>
</dbReference>
<feature type="chain" id="PRO_5047029234" evidence="4">
    <location>
        <begin position="24"/>
        <end position="749"/>
    </location>
</feature>
<dbReference type="InterPro" id="IPR001375">
    <property type="entry name" value="Peptidase_S9_cat"/>
</dbReference>
<evidence type="ECO:0000256" key="2">
    <source>
        <dbReference type="ARBA" id="ARBA00022801"/>
    </source>
</evidence>
<feature type="signal peptide" evidence="4">
    <location>
        <begin position="1"/>
        <end position="23"/>
    </location>
</feature>
<dbReference type="Gene3D" id="2.120.10.30">
    <property type="entry name" value="TolB, C-terminal domain"/>
    <property type="match status" value="2"/>
</dbReference>
<proteinExistence type="predicted"/>
<reference evidence="7" key="1">
    <citation type="journal article" date="2019" name="Int. J. Syst. Evol. Microbiol.">
        <title>The Global Catalogue of Microorganisms (GCM) 10K type strain sequencing project: providing services to taxonomists for standard genome sequencing and annotation.</title>
        <authorList>
            <consortium name="The Broad Institute Genomics Platform"/>
            <consortium name="The Broad Institute Genome Sequencing Center for Infectious Disease"/>
            <person name="Wu L."/>
            <person name="Ma J."/>
        </authorList>
    </citation>
    <scope>NUCLEOTIDE SEQUENCE [LARGE SCALE GENOMIC DNA]</scope>
    <source>
        <strain evidence="7">JCM 4087</strain>
    </source>
</reference>
<dbReference type="SUPFAM" id="SSF82171">
    <property type="entry name" value="DPP6 N-terminal domain-like"/>
    <property type="match status" value="1"/>
</dbReference>
<dbReference type="InterPro" id="IPR011042">
    <property type="entry name" value="6-blade_b-propeller_TolB-like"/>
</dbReference>